<sequence length="219" mass="24745">MTGMVAETIIVLGIAAAVQILFSVIGGLIKLWGSQEMPETIQAEMSDTDQAKIRDTQRLMADCFGDNVTERIRNASNKERIALMADFAERLAREYDLDIEVDVTVSNLQNCGAYNWKEKKAVFNIALLMVDGDHEQFAYCVRETLDTIIHELRHAVQHKSIEQPGFWNVEDEVRNAWANNMASGNYIRPEVDMRAYAMQPIERDAVTFAALVMKGVDEQ</sequence>
<keyword evidence="1" id="KW-1133">Transmembrane helix</keyword>
<comment type="caution">
    <text evidence="2">The sequence shown here is derived from an EMBL/GenBank/DDBJ whole genome shotgun (WGS) entry which is preliminary data.</text>
</comment>
<feature type="transmembrane region" description="Helical" evidence="1">
    <location>
        <begin position="6"/>
        <end position="29"/>
    </location>
</feature>
<name>A0A9D1GKS4_9FIRM</name>
<reference evidence="2" key="1">
    <citation type="submission" date="2020-10" db="EMBL/GenBank/DDBJ databases">
        <authorList>
            <person name="Gilroy R."/>
        </authorList>
    </citation>
    <scope>NUCLEOTIDE SEQUENCE</scope>
    <source>
        <strain evidence="2">CHK123-3438</strain>
    </source>
</reference>
<reference evidence="2" key="2">
    <citation type="journal article" date="2021" name="PeerJ">
        <title>Extensive microbial diversity within the chicken gut microbiome revealed by metagenomics and culture.</title>
        <authorList>
            <person name="Gilroy R."/>
            <person name="Ravi A."/>
            <person name="Getino M."/>
            <person name="Pursley I."/>
            <person name="Horton D.L."/>
            <person name="Alikhan N.F."/>
            <person name="Baker D."/>
            <person name="Gharbi K."/>
            <person name="Hall N."/>
            <person name="Watson M."/>
            <person name="Adriaenssens E.M."/>
            <person name="Foster-Nyarko E."/>
            <person name="Jarju S."/>
            <person name="Secka A."/>
            <person name="Antonio M."/>
            <person name="Oren A."/>
            <person name="Chaudhuri R.R."/>
            <person name="La Ragione R."/>
            <person name="Hildebrand F."/>
            <person name="Pallen M.J."/>
        </authorList>
    </citation>
    <scope>NUCLEOTIDE SEQUENCE</scope>
    <source>
        <strain evidence="2">CHK123-3438</strain>
    </source>
</reference>
<evidence type="ECO:0000313" key="2">
    <source>
        <dbReference type="EMBL" id="HIT42765.1"/>
    </source>
</evidence>
<keyword evidence="1" id="KW-0812">Transmembrane</keyword>
<evidence type="ECO:0000313" key="3">
    <source>
        <dbReference type="Proteomes" id="UP000886860"/>
    </source>
</evidence>
<accession>A0A9D1GKS4</accession>
<dbReference type="AlphaFoldDB" id="A0A9D1GKS4"/>
<evidence type="ECO:0000256" key="1">
    <source>
        <dbReference type="SAM" id="Phobius"/>
    </source>
</evidence>
<gene>
    <name evidence="2" type="ORF">IAB60_11845</name>
</gene>
<dbReference type="Proteomes" id="UP000886860">
    <property type="component" value="Unassembled WGS sequence"/>
</dbReference>
<organism evidence="2 3">
    <name type="scientific">Candidatus Caccovicinus merdipullorum</name>
    <dbReference type="NCBI Taxonomy" id="2840724"/>
    <lineage>
        <taxon>Bacteria</taxon>
        <taxon>Bacillati</taxon>
        <taxon>Bacillota</taxon>
        <taxon>Clostridia</taxon>
        <taxon>Eubacteriales</taxon>
        <taxon>Candidatus Caccovicinus</taxon>
    </lineage>
</organism>
<protein>
    <submittedName>
        <fullName evidence="2">Uncharacterized protein</fullName>
    </submittedName>
</protein>
<proteinExistence type="predicted"/>
<keyword evidence="1" id="KW-0472">Membrane</keyword>
<dbReference type="EMBL" id="DVKS01000195">
    <property type="protein sequence ID" value="HIT42765.1"/>
    <property type="molecule type" value="Genomic_DNA"/>
</dbReference>